<accession>A0A9P9EHE7</accession>
<sequence length="93" mass="10293">MGLVQAREIARHGFFSISFLGGTRTVAATLGDGFYLADKSQSSPSVHGLLTYIVFLFSPWVLLSRPSHRWPPILDGSLWKCCFILPCFPVPPL</sequence>
<dbReference type="Proteomes" id="UP000717696">
    <property type="component" value="Unassembled WGS sequence"/>
</dbReference>
<feature type="transmembrane region" description="Helical" evidence="1">
    <location>
        <begin position="45"/>
        <end position="63"/>
    </location>
</feature>
<comment type="caution">
    <text evidence="2">The sequence shown here is derived from an EMBL/GenBank/DDBJ whole genome shotgun (WGS) entry which is preliminary data.</text>
</comment>
<proteinExistence type="predicted"/>
<dbReference type="AlphaFoldDB" id="A0A9P9EHE7"/>
<reference evidence="2" key="1">
    <citation type="journal article" date="2021" name="Nat. Commun.">
        <title>Genetic determinants of endophytism in the Arabidopsis root mycobiome.</title>
        <authorList>
            <person name="Mesny F."/>
            <person name="Miyauchi S."/>
            <person name="Thiergart T."/>
            <person name="Pickel B."/>
            <person name="Atanasova L."/>
            <person name="Karlsson M."/>
            <person name="Huettel B."/>
            <person name="Barry K.W."/>
            <person name="Haridas S."/>
            <person name="Chen C."/>
            <person name="Bauer D."/>
            <person name="Andreopoulos W."/>
            <person name="Pangilinan J."/>
            <person name="LaButti K."/>
            <person name="Riley R."/>
            <person name="Lipzen A."/>
            <person name="Clum A."/>
            <person name="Drula E."/>
            <person name="Henrissat B."/>
            <person name="Kohler A."/>
            <person name="Grigoriev I.V."/>
            <person name="Martin F.M."/>
            <person name="Hacquard S."/>
        </authorList>
    </citation>
    <scope>NUCLEOTIDE SEQUENCE</scope>
    <source>
        <strain evidence="2">MPI-CAGE-AT-0021</strain>
    </source>
</reference>
<evidence type="ECO:0000313" key="3">
    <source>
        <dbReference type="Proteomes" id="UP000717696"/>
    </source>
</evidence>
<keyword evidence="1" id="KW-1133">Transmembrane helix</keyword>
<organism evidence="2 3">
    <name type="scientific">Dactylonectria estremocensis</name>
    <dbReference type="NCBI Taxonomy" id="1079267"/>
    <lineage>
        <taxon>Eukaryota</taxon>
        <taxon>Fungi</taxon>
        <taxon>Dikarya</taxon>
        <taxon>Ascomycota</taxon>
        <taxon>Pezizomycotina</taxon>
        <taxon>Sordariomycetes</taxon>
        <taxon>Hypocreomycetidae</taxon>
        <taxon>Hypocreales</taxon>
        <taxon>Nectriaceae</taxon>
        <taxon>Dactylonectria</taxon>
    </lineage>
</organism>
<gene>
    <name evidence="2" type="ORF">B0J13DRAFT_559051</name>
</gene>
<name>A0A9P9EHE7_9HYPO</name>
<keyword evidence="1" id="KW-0812">Transmembrane</keyword>
<evidence type="ECO:0000313" key="2">
    <source>
        <dbReference type="EMBL" id="KAH7137157.1"/>
    </source>
</evidence>
<keyword evidence="1" id="KW-0472">Membrane</keyword>
<evidence type="ECO:0000256" key="1">
    <source>
        <dbReference type="SAM" id="Phobius"/>
    </source>
</evidence>
<keyword evidence="3" id="KW-1185">Reference proteome</keyword>
<dbReference type="OrthoDB" id="10385975at2759"/>
<protein>
    <submittedName>
        <fullName evidence="2">Uncharacterized protein</fullName>
    </submittedName>
</protein>
<dbReference type="EMBL" id="JAGMUU010000015">
    <property type="protein sequence ID" value="KAH7137157.1"/>
    <property type="molecule type" value="Genomic_DNA"/>
</dbReference>